<dbReference type="RefSeq" id="WP_343978690.1">
    <property type="nucleotide sequence ID" value="NZ_BAAAGK010000167.1"/>
</dbReference>
<dbReference type="InterPro" id="IPR058852">
    <property type="entry name" value="HTH_77"/>
</dbReference>
<dbReference type="CDD" id="cd15831">
    <property type="entry name" value="BTAD"/>
    <property type="match status" value="1"/>
</dbReference>
<protein>
    <submittedName>
        <fullName evidence="5">BTAD domain-containing putative transcriptional regulator</fullName>
    </submittedName>
</protein>
<accession>A0ABW2T976</accession>
<dbReference type="PANTHER" id="PTHR47691">
    <property type="entry name" value="REGULATOR-RELATED"/>
    <property type="match status" value="1"/>
</dbReference>
<keyword evidence="6" id="KW-1185">Reference proteome</keyword>
<reference evidence="6" key="1">
    <citation type="journal article" date="2019" name="Int. J. Syst. Evol. Microbiol.">
        <title>The Global Catalogue of Microorganisms (GCM) 10K type strain sequencing project: providing services to taxonomists for standard genome sequencing and annotation.</title>
        <authorList>
            <consortium name="The Broad Institute Genomics Platform"/>
            <consortium name="The Broad Institute Genome Sequencing Center for Infectious Disease"/>
            <person name="Wu L."/>
            <person name="Ma J."/>
        </authorList>
    </citation>
    <scope>NUCLEOTIDE SEQUENCE [LARGE SCALE GENOMIC DNA]</scope>
    <source>
        <strain evidence="6">JCM 10083</strain>
    </source>
</reference>
<dbReference type="InterPro" id="IPR001867">
    <property type="entry name" value="OmpR/PhoB-type_DNA-bd"/>
</dbReference>
<dbReference type="PANTHER" id="PTHR47691:SF3">
    <property type="entry name" value="HTH-TYPE TRANSCRIPTIONAL REGULATOR RV0890C-RELATED"/>
    <property type="match status" value="1"/>
</dbReference>
<gene>
    <name evidence="5" type="ORF">ACFQVD_28480</name>
</gene>
<evidence type="ECO:0000313" key="5">
    <source>
        <dbReference type="EMBL" id="MFC7604056.1"/>
    </source>
</evidence>
<organism evidence="5 6">
    <name type="scientific">Streptosporangium amethystogenes subsp. fukuiense</name>
    <dbReference type="NCBI Taxonomy" id="698418"/>
    <lineage>
        <taxon>Bacteria</taxon>
        <taxon>Bacillati</taxon>
        <taxon>Actinomycetota</taxon>
        <taxon>Actinomycetes</taxon>
        <taxon>Streptosporangiales</taxon>
        <taxon>Streptosporangiaceae</taxon>
        <taxon>Streptosporangium</taxon>
    </lineage>
</organism>
<dbReference type="Gene3D" id="3.40.50.300">
    <property type="entry name" value="P-loop containing nucleotide triphosphate hydrolases"/>
    <property type="match status" value="1"/>
</dbReference>
<evidence type="ECO:0000256" key="3">
    <source>
        <dbReference type="PROSITE-ProRule" id="PRU01091"/>
    </source>
</evidence>
<dbReference type="PRINTS" id="PR00364">
    <property type="entry name" value="DISEASERSIST"/>
</dbReference>
<dbReference type="InterPro" id="IPR005158">
    <property type="entry name" value="BTAD"/>
</dbReference>
<dbReference type="Pfam" id="PF00486">
    <property type="entry name" value="Trans_reg_C"/>
    <property type="match status" value="1"/>
</dbReference>
<dbReference type="EMBL" id="JBHTEE010000001">
    <property type="protein sequence ID" value="MFC7604056.1"/>
    <property type="molecule type" value="Genomic_DNA"/>
</dbReference>
<dbReference type="Gene3D" id="1.25.40.10">
    <property type="entry name" value="Tetratricopeptide repeat domain"/>
    <property type="match status" value="2"/>
</dbReference>
<keyword evidence="2 3" id="KW-0238">DNA-binding</keyword>
<dbReference type="SUPFAM" id="SSF46894">
    <property type="entry name" value="C-terminal effector domain of the bipartite response regulators"/>
    <property type="match status" value="1"/>
</dbReference>
<dbReference type="InterPro" id="IPR027417">
    <property type="entry name" value="P-loop_NTPase"/>
</dbReference>
<evidence type="ECO:0000313" key="6">
    <source>
        <dbReference type="Proteomes" id="UP001596514"/>
    </source>
</evidence>
<dbReference type="SMART" id="SM01043">
    <property type="entry name" value="BTAD"/>
    <property type="match status" value="1"/>
</dbReference>
<comment type="caution">
    <text evidence="5">The sequence shown here is derived from an EMBL/GenBank/DDBJ whole genome shotgun (WGS) entry which is preliminary data.</text>
</comment>
<dbReference type="SUPFAM" id="SSF52540">
    <property type="entry name" value="P-loop containing nucleoside triphosphate hydrolases"/>
    <property type="match status" value="1"/>
</dbReference>
<dbReference type="InterPro" id="IPR036388">
    <property type="entry name" value="WH-like_DNA-bd_sf"/>
</dbReference>
<dbReference type="Gene3D" id="1.10.10.10">
    <property type="entry name" value="Winged helix-like DNA-binding domain superfamily/Winged helix DNA-binding domain"/>
    <property type="match status" value="1"/>
</dbReference>
<comment type="similarity">
    <text evidence="1">Belongs to the AfsR/DnrI/RedD regulatory family.</text>
</comment>
<dbReference type="InterPro" id="IPR011990">
    <property type="entry name" value="TPR-like_helical_dom_sf"/>
</dbReference>
<name>A0ABW2T976_9ACTN</name>
<evidence type="ECO:0000259" key="4">
    <source>
        <dbReference type="PROSITE" id="PS51755"/>
    </source>
</evidence>
<dbReference type="PROSITE" id="PS51755">
    <property type="entry name" value="OMPR_PHOB"/>
    <property type="match status" value="1"/>
</dbReference>
<proteinExistence type="inferred from homology"/>
<evidence type="ECO:0000256" key="1">
    <source>
        <dbReference type="ARBA" id="ARBA00005820"/>
    </source>
</evidence>
<dbReference type="InterPro" id="IPR016032">
    <property type="entry name" value="Sig_transdc_resp-reg_C-effctor"/>
</dbReference>
<dbReference type="SUPFAM" id="SSF48452">
    <property type="entry name" value="TPR-like"/>
    <property type="match status" value="2"/>
</dbReference>
<dbReference type="Pfam" id="PF25872">
    <property type="entry name" value="HTH_77"/>
    <property type="match status" value="1"/>
</dbReference>
<feature type="DNA-binding region" description="OmpR/PhoB-type" evidence="3">
    <location>
        <begin position="1"/>
        <end position="90"/>
    </location>
</feature>
<dbReference type="Pfam" id="PF03704">
    <property type="entry name" value="BTAD"/>
    <property type="match status" value="1"/>
</dbReference>
<dbReference type="Proteomes" id="UP001596514">
    <property type="component" value="Unassembled WGS sequence"/>
</dbReference>
<sequence>MQFGILGPLEVRTEEGEPVSVGGPRSRALLVLLLLDVGRPVSVDRLIDGQYGDDPPVGAANAIQAQVSRLRRGLPPGLITFHRAGYRLAVDPEDIDAYRFERLAREGHRLLTAGRHEHAAKVLKAGLALWRGPAPAGMPQAARLEELRLAAREELVEAELALPEGTSIAELRQLAAENPLRERLWGQLMRALHASGQQAAALAVFDEVRRLLADELGADPSPELAALHLAILRGAERPGQTVRHRLPAQLTGFVGREAELDRIDSLRDSRLITLTGTGGTGKTRLAIEAVRRRTRDVCFVDLSPLDDGDQIPLVVLGALGLREAGLRPPMPGRFDPAGRLVAALADQELLLVLDNCEHVIAPAAALVRRLLDACPGLAVLATSREPLGLTGEVLVPLSPLAVPPPGTDLDDALGYPSVRLFMERAAAVRPGSAMRAEVSEICGMLDGLPLAIELAAARLRSFTIEEIVARLKEYGRFTLLSRGDRTAAARHRTLHAVVDWSWSLLSPEEQALAARFSVFSGGSSLEAVERVCGSGEVLADLVDKSLIEADDGRYRMLDTIRLFCAERLVEAGERERVRAEHAAYFLELAQRADPWLRRAEQLEWLALLSAEQSNLRAALGRAVSDDPETALRLIAALAAYQWLSGRREQAVSPALRLLERFGTEPPEGLEEEYVLCVLQAVPHVLPAQWARAEEVIRSLDRELRHPFTSVLWGMVAGPPAPGSGLMRERLLGSDPWNRAVAMLGASLVHLLDGHVAEAERELESTLASFRSVGERWGMAQGLDWLGVIAGWRGDWARARRLWGEALDLHEQLGAVDEMVDVLCRRADGLLREGDVLAARADLRRATELARRTSASHRSSPIELGRGELARRCHDHTRAREHYAAALDAAGAGGYATESIAPLVLTALGRLAEAEGDRAEARRRHGEALALARTSPAVTTDLAQVTEGYAGLALFEGAAERAAFLLGVGVALRGAAVTGDPDVARVAAGATELIGAEAFAAEFARGAALSRDDALTAIS</sequence>
<evidence type="ECO:0000256" key="2">
    <source>
        <dbReference type="ARBA" id="ARBA00023125"/>
    </source>
</evidence>
<dbReference type="SMART" id="SM00862">
    <property type="entry name" value="Trans_reg_C"/>
    <property type="match status" value="1"/>
</dbReference>
<feature type="domain" description="OmpR/PhoB-type" evidence="4">
    <location>
        <begin position="1"/>
        <end position="90"/>
    </location>
</feature>